<evidence type="ECO:0008006" key="7">
    <source>
        <dbReference type="Google" id="ProtNLM"/>
    </source>
</evidence>
<reference evidence="5 6" key="1">
    <citation type="journal article" date="2017" name="G3 (Bethesda)">
        <title>First Draft Genome Sequence of the Pathogenic Fungus Lomentospora prolificans (Formerly Scedosporium prolificans).</title>
        <authorList>
            <person name="Luo R."/>
            <person name="Zimin A."/>
            <person name="Workman R."/>
            <person name="Fan Y."/>
            <person name="Pertea G."/>
            <person name="Grossman N."/>
            <person name="Wear M.P."/>
            <person name="Jia B."/>
            <person name="Miller H."/>
            <person name="Casadevall A."/>
            <person name="Timp W."/>
            <person name="Zhang S.X."/>
            <person name="Salzberg S.L."/>
        </authorList>
    </citation>
    <scope>NUCLEOTIDE SEQUENCE [LARGE SCALE GENOMIC DNA]</scope>
    <source>
        <strain evidence="5 6">JHH-5317</strain>
    </source>
</reference>
<dbReference type="InterPro" id="IPR024738">
    <property type="entry name" value="Hfi1/Tada1"/>
</dbReference>
<gene>
    <name evidence="5" type="ORF">jhhlp_006183</name>
</gene>
<evidence type="ECO:0000256" key="1">
    <source>
        <dbReference type="ARBA" id="ARBA00004123"/>
    </source>
</evidence>
<dbReference type="Proteomes" id="UP000233524">
    <property type="component" value="Unassembled WGS sequence"/>
</dbReference>
<dbReference type="GO" id="GO:0003713">
    <property type="term" value="F:transcription coactivator activity"/>
    <property type="evidence" value="ECO:0007669"/>
    <property type="project" value="TreeGrafter"/>
</dbReference>
<accession>A0A2N3N568</accession>
<proteinExistence type="predicted"/>
<dbReference type="GO" id="GO:0006357">
    <property type="term" value="P:regulation of transcription by RNA polymerase II"/>
    <property type="evidence" value="ECO:0007669"/>
    <property type="project" value="TreeGrafter"/>
</dbReference>
<evidence type="ECO:0000256" key="3">
    <source>
        <dbReference type="ARBA" id="ARBA00023163"/>
    </source>
</evidence>
<dbReference type="STRING" id="41688.A0A2N3N568"/>
<evidence type="ECO:0000313" key="6">
    <source>
        <dbReference type="Proteomes" id="UP000233524"/>
    </source>
</evidence>
<dbReference type="AlphaFoldDB" id="A0A2N3N568"/>
<dbReference type="Pfam" id="PF12767">
    <property type="entry name" value="SAGA-Tad1"/>
    <property type="match status" value="1"/>
</dbReference>
<keyword evidence="3" id="KW-0804">Transcription</keyword>
<name>A0A2N3N568_9PEZI</name>
<evidence type="ECO:0000256" key="4">
    <source>
        <dbReference type="ARBA" id="ARBA00023242"/>
    </source>
</evidence>
<dbReference type="OrthoDB" id="10264870at2759"/>
<comment type="caution">
    <text evidence="5">The sequence shown here is derived from an EMBL/GenBank/DDBJ whole genome shotgun (WGS) entry which is preliminary data.</text>
</comment>
<comment type="subcellular location">
    <subcellularLocation>
        <location evidence="1">Nucleus</location>
    </subcellularLocation>
</comment>
<dbReference type="PANTHER" id="PTHR21277">
    <property type="entry name" value="TRANSCRIPTIONAL ADAPTER 1"/>
    <property type="match status" value="1"/>
</dbReference>
<evidence type="ECO:0000256" key="2">
    <source>
        <dbReference type="ARBA" id="ARBA00023015"/>
    </source>
</evidence>
<dbReference type="GO" id="GO:0005634">
    <property type="term" value="C:nucleus"/>
    <property type="evidence" value="ECO:0007669"/>
    <property type="project" value="UniProtKB-SubCell"/>
</dbReference>
<dbReference type="VEuPathDB" id="FungiDB:jhhlp_006183"/>
<keyword evidence="2" id="KW-0805">Transcription regulation</keyword>
<dbReference type="EMBL" id="NLAX01000701">
    <property type="protein sequence ID" value="PKS07578.1"/>
    <property type="molecule type" value="Genomic_DNA"/>
</dbReference>
<dbReference type="GO" id="GO:0000124">
    <property type="term" value="C:SAGA complex"/>
    <property type="evidence" value="ECO:0007669"/>
    <property type="project" value="UniProtKB-ARBA"/>
</dbReference>
<sequence>MIAELTSRSTMPDIDPAALSRPSITLSTPPLSNKAIVVSAPGAQKITKTSQIIPARIDLEPLYTALKSTISSDQWLVYKESTTQFLIGRLNQAEYSSRIDPILSSPNGEKEHLHNQLIAAIYGNVTREMPDQGLAPWVSANDKPAVGQGTKPTTGDAAERRLKGEVMQLLSRDRRRIKDLVNNDVCPHQTPRPLPFPATNLEQFDPHESLAGVFSETYKRPSKVAEVPQSAAGINNMNVDLEVRKRFALPLAVESGEFPDVSVIEGRMLPFCYEAGLASGHSADAAQLMLVATETFIKDVLSTVFSRTRSNAPGATGSTGMDVGTTWIQTHSYKKQLAVEEEASRRGEISRDKGGLLPIEAKAASERGPLGLADMQLAMELADVGFANFPVIATSITYGYREGELENWDDYTWIDEEYSKLPPTEIPQIPGINGATTSDLVNGHVDAMDIDTDMWWEGAEAQDMGSLDSVLDSCLAVGY</sequence>
<organism evidence="5 6">
    <name type="scientific">Lomentospora prolificans</name>
    <dbReference type="NCBI Taxonomy" id="41688"/>
    <lineage>
        <taxon>Eukaryota</taxon>
        <taxon>Fungi</taxon>
        <taxon>Dikarya</taxon>
        <taxon>Ascomycota</taxon>
        <taxon>Pezizomycotina</taxon>
        <taxon>Sordariomycetes</taxon>
        <taxon>Hypocreomycetidae</taxon>
        <taxon>Microascales</taxon>
        <taxon>Microascaceae</taxon>
        <taxon>Lomentospora</taxon>
    </lineage>
</organism>
<protein>
    <recommendedName>
        <fullName evidence="7">Transcriptional coactivator HFI1/ADA1</fullName>
    </recommendedName>
</protein>
<keyword evidence="4" id="KW-0539">Nucleus</keyword>
<evidence type="ECO:0000313" key="5">
    <source>
        <dbReference type="EMBL" id="PKS07578.1"/>
    </source>
</evidence>
<dbReference type="FunCoup" id="A0A2N3N568">
    <property type="interactions" value="956"/>
</dbReference>
<keyword evidence="6" id="KW-1185">Reference proteome</keyword>
<dbReference type="InParanoid" id="A0A2N3N568"/>
<dbReference type="PANTHER" id="PTHR21277:SF5">
    <property type="entry name" value="TRANSCRIPTIONAL ADAPTER 1"/>
    <property type="match status" value="1"/>
</dbReference>